<evidence type="ECO:0000313" key="1">
    <source>
        <dbReference type="EMBL" id="MDM0045338.1"/>
    </source>
</evidence>
<dbReference type="InterPro" id="IPR012902">
    <property type="entry name" value="N_methyl_site"/>
</dbReference>
<dbReference type="EMBL" id="JASZYV010000002">
    <property type="protein sequence ID" value="MDM0045338.1"/>
    <property type="molecule type" value="Genomic_DNA"/>
</dbReference>
<dbReference type="Pfam" id="PF07963">
    <property type="entry name" value="N_methyl"/>
    <property type="match status" value="1"/>
</dbReference>
<comment type="caution">
    <text evidence="1">The sequence shown here is derived from an EMBL/GenBank/DDBJ whole genome shotgun (WGS) entry which is preliminary data.</text>
</comment>
<dbReference type="PROSITE" id="PS00409">
    <property type="entry name" value="PROKAR_NTER_METHYL"/>
    <property type="match status" value="1"/>
</dbReference>
<name>A0ABT7NBN4_9BURK</name>
<sequence length="221" mass="24210">MRADLPRRRARGFTLIELLVAIALLALLSLMSWRGIDGMARAQSQMRERGDAMLALQGALAQWQTDLDSVVTTAPMTAIDWNGAVLRITRRGSSAEDPAVRVVAWALRTDPDGRRWHRWQSPPVATRGDWQQAWQQAATWAEGASSPDPTGSDVPLVPSLGWRLLYFTNNAWTPAMPADSLGTNTPVPDGVRLVIELAPGPGLAGTIVRDWVRPDLTVTRS</sequence>
<dbReference type="InterPro" id="IPR045584">
    <property type="entry name" value="Pilin-like"/>
</dbReference>
<gene>
    <name evidence="1" type="ORF">QTH91_12655</name>
</gene>
<proteinExistence type="predicted"/>
<reference evidence="1" key="1">
    <citation type="submission" date="2023-06" db="EMBL/GenBank/DDBJ databases">
        <authorList>
            <person name="Jiang Y."/>
            <person name="Liu Q."/>
        </authorList>
    </citation>
    <scope>NUCLEOTIDE SEQUENCE</scope>
    <source>
        <strain evidence="1">CGMCC 1.12089</strain>
    </source>
</reference>
<accession>A0ABT7NBN4</accession>
<keyword evidence="2" id="KW-1185">Reference proteome</keyword>
<dbReference type="Proteomes" id="UP001174908">
    <property type="component" value="Unassembled WGS sequence"/>
</dbReference>
<protein>
    <submittedName>
        <fullName evidence="1">Prepilin-type N-terminal cleavage/methylation domain-containing protein</fullName>
    </submittedName>
</protein>
<organism evidence="1 2">
    <name type="scientific">Variovorax dokdonensis</name>
    <dbReference type="NCBI Taxonomy" id="344883"/>
    <lineage>
        <taxon>Bacteria</taxon>
        <taxon>Pseudomonadati</taxon>
        <taxon>Pseudomonadota</taxon>
        <taxon>Betaproteobacteria</taxon>
        <taxon>Burkholderiales</taxon>
        <taxon>Comamonadaceae</taxon>
        <taxon>Variovorax</taxon>
    </lineage>
</organism>
<evidence type="ECO:0000313" key="2">
    <source>
        <dbReference type="Proteomes" id="UP001174908"/>
    </source>
</evidence>
<dbReference type="RefSeq" id="WP_286660416.1">
    <property type="nucleotide sequence ID" value="NZ_JASZYV010000002.1"/>
</dbReference>
<dbReference type="SUPFAM" id="SSF54523">
    <property type="entry name" value="Pili subunits"/>
    <property type="match status" value="1"/>
</dbReference>
<dbReference type="NCBIfam" id="TIGR02532">
    <property type="entry name" value="IV_pilin_GFxxxE"/>
    <property type="match status" value="1"/>
</dbReference>